<dbReference type="Gene3D" id="3.40.50.720">
    <property type="entry name" value="NAD(P)-binding Rossmann-like Domain"/>
    <property type="match status" value="1"/>
</dbReference>
<keyword evidence="3" id="KW-0560">Oxidoreductase</keyword>
<evidence type="ECO:0000313" key="4">
    <source>
        <dbReference type="EMBL" id="GAG98714.1"/>
    </source>
</evidence>
<feature type="non-terminal residue" evidence="4">
    <location>
        <position position="152"/>
    </location>
</feature>
<accession>X1BSJ7</accession>
<dbReference type="PANTHER" id="PTHR43391:SF14">
    <property type="entry name" value="DEHYDROGENASE_REDUCTASE SDR FAMILY PROTEIN 7-LIKE"/>
    <property type="match status" value="1"/>
</dbReference>
<dbReference type="CDD" id="cd05233">
    <property type="entry name" value="SDR_c"/>
    <property type="match status" value="1"/>
</dbReference>
<dbReference type="SUPFAM" id="SSF51735">
    <property type="entry name" value="NAD(P)-binding Rossmann-fold domains"/>
    <property type="match status" value="1"/>
</dbReference>
<dbReference type="InterPro" id="IPR002347">
    <property type="entry name" value="SDR_fam"/>
</dbReference>
<dbReference type="PANTHER" id="PTHR43391">
    <property type="entry name" value="RETINOL DEHYDROGENASE-RELATED"/>
    <property type="match status" value="1"/>
</dbReference>
<evidence type="ECO:0000256" key="1">
    <source>
        <dbReference type="ARBA" id="ARBA00006484"/>
    </source>
</evidence>
<protein>
    <submittedName>
        <fullName evidence="4">Uncharacterized protein</fullName>
    </submittedName>
</protein>
<evidence type="ECO:0000256" key="2">
    <source>
        <dbReference type="ARBA" id="ARBA00022857"/>
    </source>
</evidence>
<keyword evidence="2" id="KW-0521">NADP</keyword>
<sequence length="152" mass="16659">MKDFKDKVAVITGAGSGIGLALAVQCAQEGMKVVLADIDRKFLRRAKKKMERIGALYLTVLTDVSKSADIKALAKETIDNFGEIHLLINNAGVGHSKYTWNYTLKDWEWQLGVCLFGVAHGVRIFTPIMLKQDNECHIVNISSIEGLLPGSG</sequence>
<reference evidence="4" key="1">
    <citation type="journal article" date="2014" name="Front. Microbiol.">
        <title>High frequency of phylogenetically diverse reductive dehalogenase-homologous genes in deep subseafloor sedimentary metagenomes.</title>
        <authorList>
            <person name="Kawai M."/>
            <person name="Futagami T."/>
            <person name="Toyoda A."/>
            <person name="Takaki Y."/>
            <person name="Nishi S."/>
            <person name="Hori S."/>
            <person name="Arai W."/>
            <person name="Tsubouchi T."/>
            <person name="Morono Y."/>
            <person name="Uchiyama I."/>
            <person name="Ito T."/>
            <person name="Fujiyama A."/>
            <person name="Inagaki F."/>
            <person name="Takami H."/>
        </authorList>
    </citation>
    <scope>NUCLEOTIDE SEQUENCE</scope>
    <source>
        <strain evidence="4">Expedition CK06-06</strain>
    </source>
</reference>
<evidence type="ECO:0000256" key="3">
    <source>
        <dbReference type="ARBA" id="ARBA00023002"/>
    </source>
</evidence>
<gene>
    <name evidence="4" type="ORF">S01H4_49342</name>
</gene>
<dbReference type="PRINTS" id="PR00081">
    <property type="entry name" value="GDHRDH"/>
</dbReference>
<dbReference type="AlphaFoldDB" id="X1BSJ7"/>
<organism evidence="4">
    <name type="scientific">marine sediment metagenome</name>
    <dbReference type="NCBI Taxonomy" id="412755"/>
    <lineage>
        <taxon>unclassified sequences</taxon>
        <taxon>metagenomes</taxon>
        <taxon>ecological metagenomes</taxon>
    </lineage>
</organism>
<proteinExistence type="inferred from homology"/>
<dbReference type="Pfam" id="PF00106">
    <property type="entry name" value="adh_short"/>
    <property type="match status" value="1"/>
</dbReference>
<name>X1BSJ7_9ZZZZ</name>
<dbReference type="InterPro" id="IPR036291">
    <property type="entry name" value="NAD(P)-bd_dom_sf"/>
</dbReference>
<dbReference type="GO" id="GO:0016491">
    <property type="term" value="F:oxidoreductase activity"/>
    <property type="evidence" value="ECO:0007669"/>
    <property type="project" value="UniProtKB-KW"/>
</dbReference>
<comment type="caution">
    <text evidence="4">The sequence shown here is derived from an EMBL/GenBank/DDBJ whole genome shotgun (WGS) entry which is preliminary data.</text>
</comment>
<comment type="similarity">
    <text evidence="1">Belongs to the short-chain dehydrogenases/reductases (SDR) family.</text>
</comment>
<dbReference type="EMBL" id="BART01027904">
    <property type="protein sequence ID" value="GAG98714.1"/>
    <property type="molecule type" value="Genomic_DNA"/>
</dbReference>